<accession>A0A0H4J2G5</accession>
<dbReference type="SUPFAM" id="SSF143990">
    <property type="entry name" value="YbiA-like"/>
    <property type="match status" value="1"/>
</dbReference>
<evidence type="ECO:0000259" key="1">
    <source>
        <dbReference type="Pfam" id="PF08719"/>
    </source>
</evidence>
<dbReference type="Pfam" id="PF08719">
    <property type="entry name" value="NADAR"/>
    <property type="match status" value="1"/>
</dbReference>
<reference evidence="2 3" key="1">
    <citation type="submission" date="2015-05" db="EMBL/GenBank/DDBJ databases">
        <authorList>
            <person name="Liu X."/>
            <person name="Tong Y."/>
            <person name="Huang Y."/>
            <person name="Fan H."/>
            <person name="An X."/>
            <person name="Mi Z."/>
            <person name="Zhang Z."/>
        </authorList>
    </citation>
    <scope>NUCLEOTIDE SEQUENCE [LARGE SCALE GENOMIC DNA]</scope>
</reference>
<evidence type="ECO:0000313" key="3">
    <source>
        <dbReference type="Proteomes" id="UP000224291"/>
    </source>
</evidence>
<dbReference type="InterPro" id="IPR012816">
    <property type="entry name" value="NADAR"/>
</dbReference>
<dbReference type="Proteomes" id="UP000224291">
    <property type="component" value="Segment"/>
</dbReference>
<dbReference type="GeneID" id="65066688"/>
<dbReference type="EMBL" id="KR560069">
    <property type="protein sequence ID" value="AKO61578.1"/>
    <property type="molecule type" value="Genomic_DNA"/>
</dbReference>
<evidence type="ECO:0000313" key="2">
    <source>
        <dbReference type="EMBL" id="AKO61578.1"/>
    </source>
</evidence>
<organism evidence="2 3">
    <name type="scientific">Stenotrophomonas phage IME-SM1</name>
    <dbReference type="NCBI Taxonomy" id="1654717"/>
    <lineage>
        <taxon>Viruses</taxon>
        <taxon>Duplodnaviria</taxon>
        <taxon>Heunggongvirae</taxon>
        <taxon>Uroviricota</taxon>
        <taxon>Caudoviricetes</taxon>
        <taxon>Menderavirus</taxon>
        <taxon>Menderavirus IMESM1</taxon>
    </lineage>
</organism>
<keyword evidence="3" id="KW-1185">Reference proteome</keyword>
<dbReference type="CDD" id="cd15457">
    <property type="entry name" value="NADAR"/>
    <property type="match status" value="1"/>
</dbReference>
<protein>
    <submittedName>
        <fullName evidence="2">Swarming motility protein</fullName>
    </submittedName>
</protein>
<name>A0A0H4J2G5_9CAUD</name>
<dbReference type="KEGG" id="vg:65066688"/>
<gene>
    <name evidence="2" type="primary">ybiA</name>
</gene>
<feature type="domain" description="NADAR" evidence="1">
    <location>
        <begin position="15"/>
        <end position="158"/>
    </location>
</feature>
<proteinExistence type="predicted"/>
<sequence length="161" mass="18770">MPDLWGEEPITRFRDEYGFLSNFHLCPVEYRGKVFPSSENAYQWAKSKYIIALIDLTPDFIPEYQRLLDRYMLNCTPGESKRQMKEAILDPLFHEEKDAIMHDVVTAKFGQNPDLRKLLIDTGDAALIEGNEWGDKYWGQVDGVGKNRLGMILMNVRRIQR</sequence>
<dbReference type="InterPro" id="IPR037238">
    <property type="entry name" value="YbiA-like_sf"/>
</dbReference>
<dbReference type="Gene3D" id="1.10.357.40">
    <property type="entry name" value="YbiA-like"/>
    <property type="match status" value="1"/>
</dbReference>
<dbReference type="RefSeq" id="YP_010077771.1">
    <property type="nucleotide sequence ID" value="NC_054952.1"/>
</dbReference>